<evidence type="ECO:0000313" key="2">
    <source>
        <dbReference type="EMBL" id="CAB4775883.1"/>
    </source>
</evidence>
<dbReference type="SUPFAM" id="SSF53383">
    <property type="entry name" value="PLP-dependent transferases"/>
    <property type="match status" value="1"/>
</dbReference>
<organism evidence="2">
    <name type="scientific">freshwater metagenome</name>
    <dbReference type="NCBI Taxonomy" id="449393"/>
    <lineage>
        <taxon>unclassified sequences</taxon>
        <taxon>metagenomes</taxon>
        <taxon>ecological metagenomes</taxon>
    </lineage>
</organism>
<dbReference type="EMBL" id="CAEZZV010000050">
    <property type="protein sequence ID" value="CAB4775883.1"/>
    <property type="molecule type" value="Genomic_DNA"/>
</dbReference>
<proteinExistence type="predicted"/>
<dbReference type="AlphaFoldDB" id="A0A6J6VYJ4"/>
<dbReference type="InterPro" id="IPR000192">
    <property type="entry name" value="Aminotrans_V_dom"/>
</dbReference>
<gene>
    <name evidence="2" type="ORF">UFOPK2921_00535</name>
</gene>
<dbReference type="InterPro" id="IPR015424">
    <property type="entry name" value="PyrdxlP-dep_Trfase"/>
</dbReference>
<accession>A0A6J6VYJ4</accession>
<evidence type="ECO:0000259" key="1">
    <source>
        <dbReference type="Pfam" id="PF00266"/>
    </source>
</evidence>
<name>A0A6J6VYJ4_9ZZZZ</name>
<feature type="domain" description="Aminotransferase class V" evidence="1">
    <location>
        <begin position="22"/>
        <end position="381"/>
    </location>
</feature>
<dbReference type="Gene3D" id="3.90.1150.10">
    <property type="entry name" value="Aspartate Aminotransferase, domain 1"/>
    <property type="match status" value="1"/>
</dbReference>
<protein>
    <submittedName>
        <fullName evidence="2">Unannotated protein</fullName>
    </submittedName>
</protein>
<reference evidence="2" key="1">
    <citation type="submission" date="2020-05" db="EMBL/GenBank/DDBJ databases">
        <authorList>
            <person name="Chiriac C."/>
            <person name="Salcher M."/>
            <person name="Ghai R."/>
            <person name="Kavagutti S V."/>
        </authorList>
    </citation>
    <scope>NUCLEOTIDE SEQUENCE</scope>
</reference>
<dbReference type="PANTHER" id="PTHR43586">
    <property type="entry name" value="CYSTEINE DESULFURASE"/>
    <property type="match status" value="1"/>
</dbReference>
<sequence length="393" mass="42375">MSGSLLHRFPALAGPAGMWARFDGPSGTQMVDSAISAVHEWMLSGQTAAVGGPFEAAQQCQELLDITRVTLGQLFNADPRGFSFGPNTTTNNMAMANAISETLRPGDRVVGTKLDHDSNVMPWRRACERSGAEQVSADFDPLTGVLDTASVIALIDEHTRWVTLPAASNLLGTMPHLEPIISRAHAVGAYVYVDAVAAAPHHAIDIAGLDCDVLVTSPYKWYGPHCGVIWCRPELMAELDIWRVRPAGDSGPRKFETGMPNFEAIAGTQAAARFLIEEGMDQLAEYESQVFSRLWDGLGNIAGVRRIGPSDGQLRAPTAAFVIADLDPAQISARLATEKIALWDGHAYAVEVVEHLGLANLGGVIRAGVVRYIENDDVDRLLNAIERCCHSKK</sequence>
<dbReference type="PANTHER" id="PTHR43586:SF21">
    <property type="entry name" value="PYRIDOXAL PHOSPHATE (PLP)-DEPENDENT ASPARTATE AMINOTRANSFERASE SUPERFAMILY"/>
    <property type="match status" value="1"/>
</dbReference>
<dbReference type="InterPro" id="IPR015422">
    <property type="entry name" value="PyrdxlP-dep_Trfase_small"/>
</dbReference>
<dbReference type="InterPro" id="IPR015421">
    <property type="entry name" value="PyrdxlP-dep_Trfase_major"/>
</dbReference>
<dbReference type="Gene3D" id="3.40.640.10">
    <property type="entry name" value="Type I PLP-dependent aspartate aminotransferase-like (Major domain)"/>
    <property type="match status" value="1"/>
</dbReference>
<dbReference type="Pfam" id="PF00266">
    <property type="entry name" value="Aminotran_5"/>
    <property type="match status" value="1"/>
</dbReference>